<name>A0A0L6JRF7_9FIRM</name>
<evidence type="ECO:0000256" key="7">
    <source>
        <dbReference type="ARBA" id="ARBA00022741"/>
    </source>
</evidence>
<dbReference type="EC" id="2.7.13.3" evidence="2"/>
<keyword evidence="5 11" id="KW-0597">Phosphoprotein</keyword>
<evidence type="ECO:0000256" key="11">
    <source>
        <dbReference type="PROSITE-ProRule" id="PRU00110"/>
    </source>
</evidence>
<dbReference type="GO" id="GO:0006935">
    <property type="term" value="P:chemotaxis"/>
    <property type="evidence" value="ECO:0007669"/>
    <property type="project" value="UniProtKB-KW"/>
</dbReference>
<dbReference type="GO" id="GO:0005524">
    <property type="term" value="F:ATP binding"/>
    <property type="evidence" value="ECO:0007669"/>
    <property type="project" value="UniProtKB-KW"/>
</dbReference>
<sequence>MDMSQYLEIFIEESKEHLQGLNQSLLQLEKNPQDVPILNEIFRVAHTLKGMAGTMGFSKMAKLTHDMENVLHALRNNEVKVNTNLVDLLFRCLDALENYVNEVVTKGSEGSEEYSEIIRGLDGILNKKDGKDAAKVDNVLKTGNAEASVEHVTSNFKMNQYEQNLINKAVDINMNVFKITVVLNKGCVLKSARAFIIFQTLERHAEIIKSEPRVEDIEDEKFDFEFTVVVISKRDAETFHKELTSISEVDDVKITTIHSNGTEEIVNEVLSEPQESSAEVHEDATSHHDDSEESEHQKSQASKNNIKTGKTVRVDIDRLDVLMNLVSELIIIKTRLEGLDEIERNQNYNEVIEYFERVTTNLHDAVMKVRMVPIETVFNRFPRMLRDISRSINKEIVLNMSGEDTELDRTVIDEIGDPLIHLLRNSADHGIESLDKRRELGKPDAGQINLRAYQDGNNVVIEVEDDGKGIDLEKVKKKAIDRGFVNKDAAKNLSRKDIIDFLFKPSFSTAEAITDLSGRGVGLDVVKTKIETLGGMVEVDTEAGKGSKFIIRLPLTLAIIQALLVQINTEKYALPLNTIREIIKVKPEDIKQVQKQEIILLRNTIVPIIRIGNCLDVPPSDKQNKLLTVVVVKKGEKLSGFLVDNLIGQHEIVIKSLGKLLAGIKTIAGATILGDGNVALILDVNSLAV</sequence>
<dbReference type="Gene3D" id="1.20.120.160">
    <property type="entry name" value="HPT domain"/>
    <property type="match status" value="1"/>
</dbReference>
<dbReference type="InterPro" id="IPR036641">
    <property type="entry name" value="HPT_dom_sf"/>
</dbReference>
<proteinExistence type="predicted"/>
<evidence type="ECO:0000256" key="3">
    <source>
        <dbReference type="ARBA" id="ARBA00021495"/>
    </source>
</evidence>
<dbReference type="FunFam" id="2.30.30.40:FF:000048">
    <property type="entry name" value="Chemotaxis protein CheA, putative"/>
    <property type="match status" value="1"/>
</dbReference>
<evidence type="ECO:0000256" key="6">
    <source>
        <dbReference type="ARBA" id="ARBA00022679"/>
    </source>
</evidence>
<accession>A0A0L6JRF7</accession>
<dbReference type="SMART" id="SM00260">
    <property type="entry name" value="CheW"/>
    <property type="match status" value="1"/>
</dbReference>
<dbReference type="CDD" id="cd00088">
    <property type="entry name" value="HPT"/>
    <property type="match status" value="1"/>
</dbReference>
<dbReference type="SUPFAM" id="SSF55874">
    <property type="entry name" value="ATPase domain of HSP90 chaperone/DNA topoisomerase II/histidine kinase"/>
    <property type="match status" value="1"/>
</dbReference>
<organism evidence="16 17">
    <name type="scientific">Pseudobacteroides cellulosolvens ATCC 35603 = DSM 2933</name>
    <dbReference type="NCBI Taxonomy" id="398512"/>
    <lineage>
        <taxon>Bacteria</taxon>
        <taxon>Bacillati</taxon>
        <taxon>Bacillota</taxon>
        <taxon>Clostridia</taxon>
        <taxon>Eubacteriales</taxon>
        <taxon>Oscillospiraceae</taxon>
        <taxon>Pseudobacteroides</taxon>
    </lineage>
</organism>
<dbReference type="CDD" id="cd00731">
    <property type="entry name" value="CheA_reg"/>
    <property type="match status" value="1"/>
</dbReference>
<dbReference type="PATRIC" id="fig|398512.5.peg.3807"/>
<evidence type="ECO:0000259" key="13">
    <source>
        <dbReference type="PROSITE" id="PS50109"/>
    </source>
</evidence>
<dbReference type="PROSITE" id="PS50109">
    <property type="entry name" value="HIS_KIN"/>
    <property type="match status" value="1"/>
</dbReference>
<dbReference type="Pfam" id="PF02895">
    <property type="entry name" value="H-kinase_dim"/>
    <property type="match status" value="1"/>
</dbReference>
<dbReference type="SMART" id="SM00073">
    <property type="entry name" value="HPT"/>
    <property type="match status" value="1"/>
</dbReference>
<dbReference type="SUPFAM" id="SSF55052">
    <property type="entry name" value="CheY-binding domain of CheA"/>
    <property type="match status" value="1"/>
</dbReference>
<dbReference type="STRING" id="398512.Bccel_3633"/>
<dbReference type="PANTHER" id="PTHR43395:SF1">
    <property type="entry name" value="CHEMOTAXIS PROTEIN CHEA"/>
    <property type="match status" value="1"/>
</dbReference>
<dbReference type="SUPFAM" id="SSF50341">
    <property type="entry name" value="CheW-like"/>
    <property type="match status" value="1"/>
</dbReference>
<evidence type="ECO:0000259" key="14">
    <source>
        <dbReference type="PROSITE" id="PS50851"/>
    </source>
</evidence>
<keyword evidence="17" id="KW-1185">Reference proteome</keyword>
<dbReference type="Pfam" id="PF01584">
    <property type="entry name" value="CheW"/>
    <property type="match status" value="1"/>
</dbReference>
<dbReference type="InterPro" id="IPR036097">
    <property type="entry name" value="HisK_dim/P_sf"/>
</dbReference>
<dbReference type="Pfam" id="PF02518">
    <property type="entry name" value="HATPase_c"/>
    <property type="match status" value="1"/>
</dbReference>
<evidence type="ECO:0000256" key="9">
    <source>
        <dbReference type="ARBA" id="ARBA00022840"/>
    </source>
</evidence>
<protein>
    <recommendedName>
        <fullName evidence="3">Chemotaxis protein CheA</fullName>
        <ecNumber evidence="2">2.7.13.3</ecNumber>
    </recommendedName>
</protein>
<dbReference type="InterPro" id="IPR037006">
    <property type="entry name" value="CheA-like_homodim_sf"/>
</dbReference>
<dbReference type="PANTHER" id="PTHR43395">
    <property type="entry name" value="SENSOR HISTIDINE KINASE CHEA"/>
    <property type="match status" value="1"/>
</dbReference>
<comment type="catalytic activity">
    <reaction evidence="1">
        <text>ATP + protein L-histidine = ADP + protein N-phospho-L-histidine.</text>
        <dbReference type="EC" id="2.7.13.3"/>
    </reaction>
</comment>
<keyword evidence="4" id="KW-0145">Chemotaxis</keyword>
<dbReference type="FunFam" id="3.30.565.10:FF:000016">
    <property type="entry name" value="Chemotaxis protein CheA, putative"/>
    <property type="match status" value="1"/>
</dbReference>
<evidence type="ECO:0000313" key="17">
    <source>
        <dbReference type="Proteomes" id="UP000036923"/>
    </source>
</evidence>
<reference evidence="17" key="1">
    <citation type="submission" date="2015-07" db="EMBL/GenBank/DDBJ databases">
        <title>Near-Complete Genome Sequence of the Cellulolytic Bacterium Bacteroides (Pseudobacteroides) cellulosolvens ATCC 35603.</title>
        <authorList>
            <person name="Dassa B."/>
            <person name="Utturkar S.M."/>
            <person name="Klingeman D.M."/>
            <person name="Hurt R.A."/>
            <person name="Keller M."/>
            <person name="Xu J."/>
            <person name="Reddy Y.H.K."/>
            <person name="Borovok I."/>
            <person name="Grinberg I.R."/>
            <person name="Lamed R."/>
            <person name="Zhivin O."/>
            <person name="Bayer E.A."/>
            <person name="Brown S.D."/>
        </authorList>
    </citation>
    <scope>NUCLEOTIDE SEQUENCE [LARGE SCALE GENOMIC DNA]</scope>
    <source>
        <strain evidence="17">DSM 2933</strain>
    </source>
</reference>
<dbReference type="AlphaFoldDB" id="A0A0L6JRF7"/>
<evidence type="ECO:0000256" key="10">
    <source>
        <dbReference type="ARBA" id="ARBA00023012"/>
    </source>
</evidence>
<feature type="domain" description="HPt" evidence="15">
    <location>
        <begin position="1"/>
        <end position="103"/>
    </location>
</feature>
<feature type="domain" description="CheW-like" evidence="14">
    <location>
        <begin position="559"/>
        <end position="689"/>
    </location>
</feature>
<evidence type="ECO:0000256" key="1">
    <source>
        <dbReference type="ARBA" id="ARBA00000085"/>
    </source>
</evidence>
<feature type="domain" description="Histidine kinase" evidence="13">
    <location>
        <begin position="320"/>
        <end position="557"/>
    </location>
</feature>
<dbReference type="InterPro" id="IPR010808">
    <property type="entry name" value="CheA_P2-bd"/>
</dbReference>
<dbReference type="Pfam" id="PF07194">
    <property type="entry name" value="P2"/>
    <property type="match status" value="1"/>
</dbReference>
<dbReference type="Proteomes" id="UP000036923">
    <property type="component" value="Unassembled WGS sequence"/>
</dbReference>
<dbReference type="PRINTS" id="PR00344">
    <property type="entry name" value="BCTRLSENSOR"/>
</dbReference>
<dbReference type="Gene3D" id="3.30.70.1110">
    <property type="entry name" value="Histidine kinase CheA-like, P2 response regulator-binding domain"/>
    <property type="match status" value="1"/>
</dbReference>
<dbReference type="GO" id="GO:0000155">
    <property type="term" value="F:phosphorelay sensor kinase activity"/>
    <property type="evidence" value="ECO:0007669"/>
    <property type="project" value="InterPro"/>
</dbReference>
<dbReference type="InterPro" id="IPR051315">
    <property type="entry name" value="Bact_Chemotaxis_CheA"/>
</dbReference>
<dbReference type="InterPro" id="IPR002545">
    <property type="entry name" value="CheW-lke_dom"/>
</dbReference>
<dbReference type="Pfam" id="PF01627">
    <property type="entry name" value="Hpt"/>
    <property type="match status" value="1"/>
</dbReference>
<evidence type="ECO:0000259" key="15">
    <source>
        <dbReference type="PROSITE" id="PS50894"/>
    </source>
</evidence>
<dbReference type="Gene3D" id="2.30.30.40">
    <property type="entry name" value="SH3 Domains"/>
    <property type="match status" value="1"/>
</dbReference>
<feature type="region of interest" description="Disordered" evidence="12">
    <location>
        <begin position="270"/>
        <end position="306"/>
    </location>
</feature>
<dbReference type="EMBL" id="LGTC01000001">
    <property type="protein sequence ID" value="KNY28359.1"/>
    <property type="molecule type" value="Genomic_DNA"/>
</dbReference>
<evidence type="ECO:0000256" key="4">
    <source>
        <dbReference type="ARBA" id="ARBA00022500"/>
    </source>
</evidence>
<dbReference type="InterPro" id="IPR003594">
    <property type="entry name" value="HATPase_dom"/>
</dbReference>
<dbReference type="InterPro" id="IPR004358">
    <property type="entry name" value="Sig_transdc_His_kin-like_C"/>
</dbReference>
<dbReference type="eggNOG" id="COG0643">
    <property type="taxonomic scope" value="Bacteria"/>
</dbReference>
<dbReference type="InterPro" id="IPR004105">
    <property type="entry name" value="CheA-like_dim"/>
</dbReference>
<keyword evidence="10" id="KW-0902">Two-component regulatory system</keyword>
<keyword evidence="8 16" id="KW-0418">Kinase</keyword>
<dbReference type="Gene3D" id="1.10.287.560">
    <property type="entry name" value="Histidine kinase CheA-like, homodimeric domain"/>
    <property type="match status" value="1"/>
</dbReference>
<dbReference type="OrthoDB" id="9803176at2"/>
<dbReference type="PROSITE" id="PS50894">
    <property type="entry name" value="HPT"/>
    <property type="match status" value="1"/>
</dbReference>
<feature type="compositionally biased region" description="Basic and acidic residues" evidence="12">
    <location>
        <begin position="278"/>
        <end position="298"/>
    </location>
</feature>
<evidence type="ECO:0000256" key="5">
    <source>
        <dbReference type="ARBA" id="ARBA00022553"/>
    </source>
</evidence>
<dbReference type="InterPro" id="IPR008207">
    <property type="entry name" value="Sig_transdc_His_kin_Hpt_dom"/>
</dbReference>
<comment type="caution">
    <text evidence="16">The sequence shown here is derived from an EMBL/GenBank/DDBJ whole genome shotgun (WGS) entry which is preliminary data.</text>
</comment>
<dbReference type="SUPFAM" id="SSF47226">
    <property type="entry name" value="Histidine-containing phosphotransfer domain, HPT domain"/>
    <property type="match status" value="1"/>
</dbReference>
<dbReference type="GO" id="GO:0005737">
    <property type="term" value="C:cytoplasm"/>
    <property type="evidence" value="ECO:0007669"/>
    <property type="project" value="InterPro"/>
</dbReference>
<keyword evidence="7" id="KW-0547">Nucleotide-binding</keyword>
<dbReference type="SMART" id="SM01231">
    <property type="entry name" value="H-kinase_dim"/>
    <property type="match status" value="1"/>
</dbReference>
<dbReference type="CDD" id="cd16916">
    <property type="entry name" value="HATPase_CheA-like"/>
    <property type="match status" value="1"/>
</dbReference>
<dbReference type="InterPro" id="IPR037052">
    <property type="entry name" value="CheA-like_P2_sf"/>
</dbReference>
<feature type="modified residue" description="Phosphohistidine" evidence="11">
    <location>
        <position position="46"/>
    </location>
</feature>
<evidence type="ECO:0000313" key="16">
    <source>
        <dbReference type="EMBL" id="KNY28359.1"/>
    </source>
</evidence>
<keyword evidence="9" id="KW-0067">ATP-binding</keyword>
<evidence type="ECO:0000256" key="12">
    <source>
        <dbReference type="SAM" id="MobiDB-lite"/>
    </source>
</evidence>
<dbReference type="Gene3D" id="3.30.565.10">
    <property type="entry name" value="Histidine kinase-like ATPase, C-terminal domain"/>
    <property type="match status" value="1"/>
</dbReference>
<dbReference type="InterPro" id="IPR035891">
    <property type="entry name" value="CheY-binding_CheA"/>
</dbReference>
<dbReference type="PROSITE" id="PS50851">
    <property type="entry name" value="CHEW"/>
    <property type="match status" value="1"/>
</dbReference>
<dbReference type="InterPro" id="IPR036061">
    <property type="entry name" value="CheW-like_dom_sf"/>
</dbReference>
<dbReference type="SMART" id="SM00387">
    <property type="entry name" value="HATPase_c"/>
    <property type="match status" value="1"/>
</dbReference>
<dbReference type="InterPro" id="IPR005467">
    <property type="entry name" value="His_kinase_dom"/>
</dbReference>
<gene>
    <name evidence="16" type="ORF">Bccel_3633</name>
</gene>
<dbReference type="InterPro" id="IPR036890">
    <property type="entry name" value="HATPase_C_sf"/>
</dbReference>
<dbReference type="RefSeq" id="WP_036938626.1">
    <property type="nucleotide sequence ID" value="NZ_JQKC01000007.1"/>
</dbReference>
<dbReference type="SUPFAM" id="SSF47384">
    <property type="entry name" value="Homodimeric domain of signal transducing histidine kinase"/>
    <property type="match status" value="1"/>
</dbReference>
<evidence type="ECO:0000256" key="8">
    <source>
        <dbReference type="ARBA" id="ARBA00022777"/>
    </source>
</evidence>
<keyword evidence="6" id="KW-0808">Transferase</keyword>
<evidence type="ECO:0000256" key="2">
    <source>
        <dbReference type="ARBA" id="ARBA00012438"/>
    </source>
</evidence>